<reference evidence="2 3" key="1">
    <citation type="submission" date="2019-04" db="EMBL/GenBank/DDBJ databases">
        <title>An improved genome assembly and genetic linkage map for asparagus bean, Vigna unguiculata ssp. sesquipedialis.</title>
        <authorList>
            <person name="Xia Q."/>
            <person name="Zhang R."/>
            <person name="Dong Y."/>
        </authorList>
    </citation>
    <scope>NUCLEOTIDE SEQUENCE [LARGE SCALE GENOMIC DNA]</scope>
    <source>
        <tissue evidence="2">Leaf</tissue>
    </source>
</reference>
<dbReference type="Proteomes" id="UP000501690">
    <property type="component" value="Linkage Group LG5"/>
</dbReference>
<organism evidence="2 3">
    <name type="scientific">Vigna unguiculata</name>
    <name type="common">Cowpea</name>
    <dbReference type="NCBI Taxonomy" id="3917"/>
    <lineage>
        <taxon>Eukaryota</taxon>
        <taxon>Viridiplantae</taxon>
        <taxon>Streptophyta</taxon>
        <taxon>Embryophyta</taxon>
        <taxon>Tracheophyta</taxon>
        <taxon>Spermatophyta</taxon>
        <taxon>Magnoliopsida</taxon>
        <taxon>eudicotyledons</taxon>
        <taxon>Gunneridae</taxon>
        <taxon>Pentapetalae</taxon>
        <taxon>rosids</taxon>
        <taxon>fabids</taxon>
        <taxon>Fabales</taxon>
        <taxon>Fabaceae</taxon>
        <taxon>Papilionoideae</taxon>
        <taxon>50 kb inversion clade</taxon>
        <taxon>NPAAA clade</taxon>
        <taxon>indigoferoid/millettioid clade</taxon>
        <taxon>Phaseoleae</taxon>
        <taxon>Vigna</taxon>
    </lineage>
</organism>
<dbReference type="AlphaFoldDB" id="A0A4D6LX20"/>
<name>A0A4D6LX20_VIGUN</name>
<keyword evidence="3" id="KW-1185">Reference proteome</keyword>
<accession>A0A4D6LX20</accession>
<protein>
    <submittedName>
        <fullName evidence="2">Uncharacterized protein</fullName>
    </submittedName>
</protein>
<gene>
    <name evidence="2" type="ORF">DEO72_LG5g1101</name>
</gene>
<evidence type="ECO:0000256" key="1">
    <source>
        <dbReference type="SAM" id="MobiDB-lite"/>
    </source>
</evidence>
<sequence>MKIRGFQIQMAKWIEVCCCIITKSKWMGTMAEGNFIELEQNLSASRKGKSQGCTGTYEESYDDEQDPKGGQCWNCPDEEECVSLVNSIANPNVTFDVTEKGNKSLELKIQNQVL</sequence>
<feature type="region of interest" description="Disordered" evidence="1">
    <location>
        <begin position="45"/>
        <end position="69"/>
    </location>
</feature>
<evidence type="ECO:0000313" key="2">
    <source>
        <dbReference type="EMBL" id="QCD93030.1"/>
    </source>
</evidence>
<proteinExistence type="predicted"/>
<dbReference type="EMBL" id="CP039349">
    <property type="protein sequence ID" value="QCD93030.1"/>
    <property type="molecule type" value="Genomic_DNA"/>
</dbReference>
<evidence type="ECO:0000313" key="3">
    <source>
        <dbReference type="Proteomes" id="UP000501690"/>
    </source>
</evidence>